<feature type="active site" description="Proton donor" evidence="9">
    <location>
        <position position="184"/>
    </location>
</feature>
<proteinExistence type="inferred from homology"/>
<protein>
    <recommendedName>
        <fullName evidence="7">Biotinidase</fullName>
        <ecNumber evidence="6">3.5.1.12</ecNumber>
    </recommendedName>
</protein>
<gene>
    <name evidence="12" type="ORF">E1301_Tti022596</name>
</gene>
<dbReference type="EC" id="3.5.1.12" evidence="6"/>
<dbReference type="InterPro" id="IPR003010">
    <property type="entry name" value="C-N_Hydrolase"/>
</dbReference>
<evidence type="ECO:0000256" key="7">
    <source>
        <dbReference type="ARBA" id="ARBA00039680"/>
    </source>
</evidence>
<dbReference type="Gene3D" id="3.60.110.10">
    <property type="entry name" value="Carbon-nitrogen hydrolase"/>
    <property type="match status" value="1"/>
</dbReference>
<dbReference type="AlphaFoldDB" id="A0A5A9NLZ5"/>
<dbReference type="GO" id="GO:0047708">
    <property type="term" value="F:biotinidase activity"/>
    <property type="evidence" value="ECO:0007669"/>
    <property type="project" value="UniProtKB-EC"/>
</dbReference>
<dbReference type="Proteomes" id="UP000324632">
    <property type="component" value="Chromosome 16"/>
</dbReference>
<dbReference type="PANTHER" id="PTHR10609">
    <property type="entry name" value="BIOTINIDASE-RELATED"/>
    <property type="match status" value="1"/>
</dbReference>
<feature type="active site" description="Proton acceptor" evidence="9">
    <location>
        <position position="83"/>
    </location>
</feature>
<feature type="signal peptide" evidence="10">
    <location>
        <begin position="1"/>
        <end position="23"/>
    </location>
</feature>
<keyword evidence="3" id="KW-0378">Hydrolase</keyword>
<accession>A0A5A9NLZ5</accession>
<organism evidence="12 13">
    <name type="scientific">Triplophysa tibetana</name>
    <dbReference type="NCBI Taxonomy" id="1572043"/>
    <lineage>
        <taxon>Eukaryota</taxon>
        <taxon>Metazoa</taxon>
        <taxon>Chordata</taxon>
        <taxon>Craniata</taxon>
        <taxon>Vertebrata</taxon>
        <taxon>Euteleostomi</taxon>
        <taxon>Actinopterygii</taxon>
        <taxon>Neopterygii</taxon>
        <taxon>Teleostei</taxon>
        <taxon>Ostariophysi</taxon>
        <taxon>Cypriniformes</taxon>
        <taxon>Nemacheilidae</taxon>
        <taxon>Triplophysa</taxon>
    </lineage>
</organism>
<evidence type="ECO:0000256" key="5">
    <source>
        <dbReference type="ARBA" id="ARBA00037073"/>
    </source>
</evidence>
<dbReference type="InterPro" id="IPR036526">
    <property type="entry name" value="C-N_Hydrolase_sf"/>
</dbReference>
<keyword evidence="13" id="KW-1185">Reference proteome</keyword>
<dbReference type="OrthoDB" id="10250282at2759"/>
<comment type="caution">
    <text evidence="12">The sequence shown here is derived from an EMBL/GenBank/DDBJ whole genome shotgun (WGS) entry which is preliminary data.</text>
</comment>
<sequence>MSLRVLWTAGFVLCLTGLQLIRAGDHPSYVAAVYEHRVLLNPEPRVPLERRSALKHMQQNLRMFEEQTEDAARQGAQIIVFPEDAIHGFNFTRSSIAGYLETVPDPKEITWSPCSEPDRFPDTEVLRRLSCMAHKNRIFVVANMASRQSCDGHIDPQCPVDGQYQFNTNVVFSDRGTIVARYHKHNLYFEAAFDTPAEPEYITFTTPFAGRFGVFTCFDILFRDPAVTLATDMGVRQMVYPTAWMNQLPLLAAVQFQRAFSSGAGVTLLAANIRAAEYGMTGSGIFTPWDSVVHHDTEGNSGKLLVRSVPVMDPAFVGESYRTTLVPFTGYSKTNLGSELEEAQAWDVNFFSATQGDPKAQFCRTDSDCVETDSPLTFTSIMMYDNFTLTPLKGNKGNLTVCSGSLCCHLLFQRSHTLELYALGVFNGLHVVHGTYYLEVCALVRCTALHHSSCGGETEHAQTLMDFRLDGTFSTRRVFPGILGSGMTLEVPDHSGWESGSRFYMSRRGMSTGLVTAMLYGRHYEKDNI</sequence>
<evidence type="ECO:0000256" key="4">
    <source>
        <dbReference type="ARBA" id="ARBA00023180"/>
    </source>
</evidence>
<keyword evidence="4" id="KW-0325">Glycoprotein</keyword>
<evidence type="ECO:0000256" key="2">
    <source>
        <dbReference type="ARBA" id="ARBA00022729"/>
    </source>
</evidence>
<name>A0A5A9NLZ5_9TELE</name>
<evidence type="ECO:0000256" key="9">
    <source>
        <dbReference type="PIRSR" id="PIRSR011861-1"/>
    </source>
</evidence>
<dbReference type="EMBL" id="SOYY01000016">
    <property type="protein sequence ID" value="KAA0709951.1"/>
    <property type="molecule type" value="Genomic_DNA"/>
</dbReference>
<feature type="active site" description="Nucleophile" evidence="9">
    <location>
        <position position="217"/>
    </location>
</feature>
<evidence type="ECO:0000313" key="12">
    <source>
        <dbReference type="EMBL" id="KAA0709951.1"/>
    </source>
</evidence>
<dbReference type="PIRSF" id="PIRSF011861">
    <property type="entry name" value="Biotinidase"/>
    <property type="match status" value="1"/>
</dbReference>
<evidence type="ECO:0000256" key="8">
    <source>
        <dbReference type="ARBA" id="ARBA00043697"/>
    </source>
</evidence>
<dbReference type="PROSITE" id="PS50263">
    <property type="entry name" value="CN_HYDROLASE"/>
    <property type="match status" value="1"/>
</dbReference>
<evidence type="ECO:0000256" key="3">
    <source>
        <dbReference type="ARBA" id="ARBA00022801"/>
    </source>
</evidence>
<dbReference type="Pfam" id="PF00795">
    <property type="entry name" value="CN_hydrolase"/>
    <property type="match status" value="1"/>
</dbReference>
<comment type="function">
    <text evidence="5">Catalytic release of biotin from biocytin, the product of biotin-dependent carboxylases degradation.</text>
</comment>
<reference evidence="12 13" key="1">
    <citation type="journal article" date="2019" name="Mol. Ecol. Resour.">
        <title>Chromosome-level genome assembly of Triplophysa tibetana, a fish adapted to the harsh high-altitude environment of the Tibetan Plateau.</title>
        <authorList>
            <person name="Yang X."/>
            <person name="Liu H."/>
            <person name="Ma Z."/>
            <person name="Zou Y."/>
            <person name="Zou M."/>
            <person name="Mao Y."/>
            <person name="Li X."/>
            <person name="Wang H."/>
            <person name="Chen T."/>
            <person name="Wang W."/>
            <person name="Yang R."/>
        </authorList>
    </citation>
    <scope>NUCLEOTIDE SEQUENCE [LARGE SCALE GENOMIC DNA]</scope>
    <source>
        <strain evidence="12">TTIB1903HZAU</strain>
        <tissue evidence="12">Muscle</tissue>
    </source>
</reference>
<feature type="chain" id="PRO_5023041142" description="Biotinidase" evidence="10">
    <location>
        <begin position="24"/>
        <end position="529"/>
    </location>
</feature>
<evidence type="ECO:0000256" key="1">
    <source>
        <dbReference type="ARBA" id="ARBA00008225"/>
    </source>
</evidence>
<evidence type="ECO:0000259" key="11">
    <source>
        <dbReference type="PROSITE" id="PS50263"/>
    </source>
</evidence>
<dbReference type="Pfam" id="PF19018">
    <property type="entry name" value="Vanin_C"/>
    <property type="match status" value="1"/>
</dbReference>
<dbReference type="FunFam" id="3.60.110.10:FF:000001">
    <property type="entry name" value="biotinidase isoform X1"/>
    <property type="match status" value="1"/>
</dbReference>
<evidence type="ECO:0000256" key="10">
    <source>
        <dbReference type="SAM" id="SignalP"/>
    </source>
</evidence>
<dbReference type="SUPFAM" id="SSF56317">
    <property type="entry name" value="Carbon-nitrogen hydrolase"/>
    <property type="match status" value="1"/>
</dbReference>
<dbReference type="InterPro" id="IPR043957">
    <property type="entry name" value="Vanin_C"/>
</dbReference>
<dbReference type="InterPro" id="IPR040154">
    <property type="entry name" value="Biotinidase/VNN"/>
</dbReference>
<comment type="similarity">
    <text evidence="1">Belongs to the carbon-nitrogen hydrolase superfamily. BTD/VNN family.</text>
</comment>
<evidence type="ECO:0000256" key="6">
    <source>
        <dbReference type="ARBA" id="ARBA00039012"/>
    </source>
</evidence>
<dbReference type="CDD" id="cd07567">
    <property type="entry name" value="biotinidase_like"/>
    <property type="match status" value="1"/>
</dbReference>
<comment type="catalytic activity">
    <reaction evidence="8">
        <text>biocytin + H2O = biotin + L-lysine</text>
        <dbReference type="Rhea" id="RHEA:77171"/>
        <dbReference type="ChEBI" id="CHEBI:15377"/>
        <dbReference type="ChEBI" id="CHEBI:32551"/>
        <dbReference type="ChEBI" id="CHEBI:57586"/>
        <dbReference type="ChEBI" id="CHEBI:195545"/>
        <dbReference type="EC" id="3.5.1.12"/>
    </reaction>
</comment>
<evidence type="ECO:0000313" key="13">
    <source>
        <dbReference type="Proteomes" id="UP000324632"/>
    </source>
</evidence>
<dbReference type="InterPro" id="IPR012101">
    <property type="entry name" value="Biotinidase-like_euk"/>
</dbReference>
<keyword evidence="2 10" id="KW-0732">Signal</keyword>
<dbReference type="PANTHER" id="PTHR10609:SF14">
    <property type="entry name" value="BIOTINIDASE"/>
    <property type="match status" value="1"/>
</dbReference>
<feature type="domain" description="CN hydrolase" evidence="11">
    <location>
        <begin position="42"/>
        <end position="311"/>
    </location>
</feature>